<sequence>MAPLTFAWIDHHYDRENAGLGRSRFAEHVWVHAKEFGDCWGDISPVGFACVAWKLATTPHLDPGFVRLHRRVLRATCRRNTWDGSLTVTAELVAPWPAELTGSRAWTQDRGWRGWPETFGQFLAPSAEELSRVPHLRSTLTAEAPLPLADLPRIPEDAGPELPDLAERTVTVLVRELNDLLAPLVTQLGEAR</sequence>
<evidence type="ECO:0000313" key="1">
    <source>
        <dbReference type="EMBL" id="MCM4082145.1"/>
    </source>
</evidence>
<keyword evidence="2" id="KW-1185">Reference proteome</keyword>
<accession>A0ABT0Y8M7</accession>
<gene>
    <name evidence="1" type="ORF">LXN57_31720</name>
</gene>
<comment type="caution">
    <text evidence="1">The sequence shown here is derived from an EMBL/GenBank/DDBJ whole genome shotgun (WGS) entry which is preliminary data.</text>
</comment>
<name>A0ABT0Y8M7_9ACTN</name>
<organism evidence="1 2">
    <name type="scientific">Paractinoplanes hotanensis</name>
    <dbReference type="NCBI Taxonomy" id="2906497"/>
    <lineage>
        <taxon>Bacteria</taxon>
        <taxon>Bacillati</taxon>
        <taxon>Actinomycetota</taxon>
        <taxon>Actinomycetes</taxon>
        <taxon>Micromonosporales</taxon>
        <taxon>Micromonosporaceae</taxon>
        <taxon>Paractinoplanes</taxon>
    </lineage>
</organism>
<proteinExistence type="predicted"/>
<protein>
    <submittedName>
        <fullName evidence="1">Uncharacterized protein</fullName>
    </submittedName>
</protein>
<evidence type="ECO:0000313" key="2">
    <source>
        <dbReference type="Proteomes" id="UP001523216"/>
    </source>
</evidence>
<reference evidence="1 2" key="1">
    <citation type="submission" date="2022-06" db="EMBL/GenBank/DDBJ databases">
        <title>Actinoplanes abujensis sp. nov., isolated from Nigerian arid soil.</title>
        <authorList>
            <person name="Ding P."/>
        </authorList>
    </citation>
    <scope>NUCLEOTIDE SEQUENCE [LARGE SCALE GENOMIC DNA]</scope>
    <source>
        <strain evidence="2">TRM88002</strain>
    </source>
</reference>
<dbReference type="RefSeq" id="WP_251801859.1">
    <property type="nucleotide sequence ID" value="NZ_JAMQOL010000046.1"/>
</dbReference>
<dbReference type="Proteomes" id="UP001523216">
    <property type="component" value="Unassembled WGS sequence"/>
</dbReference>
<dbReference type="EMBL" id="JAMQOL010000046">
    <property type="protein sequence ID" value="MCM4082145.1"/>
    <property type="molecule type" value="Genomic_DNA"/>
</dbReference>